<dbReference type="PANTHER" id="PTHR10540">
    <property type="entry name" value="EUKARYOTIC TRANSLATION INITIATION FACTOR 3 SUBUNIT F-RELATED"/>
    <property type="match status" value="1"/>
</dbReference>
<dbReference type="InterPro" id="IPR024969">
    <property type="entry name" value="EIF3F/CSN6-like_C"/>
</dbReference>
<dbReference type="Pfam" id="PF01398">
    <property type="entry name" value="JAB"/>
    <property type="match status" value="1"/>
</dbReference>
<proteinExistence type="predicted"/>
<accession>A0A0N4UJL6</accession>
<reference evidence="2 4" key="2">
    <citation type="submission" date="2018-11" db="EMBL/GenBank/DDBJ databases">
        <authorList>
            <consortium name="Pathogen Informatics"/>
        </authorList>
    </citation>
    <scope>NUCLEOTIDE SEQUENCE [LARGE SCALE GENOMIC DNA]</scope>
</reference>
<protein>
    <submittedName>
        <fullName evidence="5">MPN domain-containing protein</fullName>
    </submittedName>
</protein>
<organism evidence="3 5">
    <name type="scientific">Dracunculus medinensis</name>
    <name type="common">Guinea worm</name>
    <dbReference type="NCBI Taxonomy" id="318479"/>
    <lineage>
        <taxon>Eukaryota</taxon>
        <taxon>Metazoa</taxon>
        <taxon>Ecdysozoa</taxon>
        <taxon>Nematoda</taxon>
        <taxon>Chromadorea</taxon>
        <taxon>Rhabditida</taxon>
        <taxon>Spirurina</taxon>
        <taxon>Dracunculoidea</taxon>
        <taxon>Dracunculidae</taxon>
        <taxon>Dracunculus</taxon>
    </lineage>
</organism>
<evidence type="ECO:0000259" key="1">
    <source>
        <dbReference type="PROSITE" id="PS50249"/>
    </source>
</evidence>
<keyword evidence="4" id="KW-1185">Reference proteome</keyword>
<dbReference type="GO" id="GO:0071541">
    <property type="term" value="C:eukaryotic translation initiation factor 3 complex, eIF3m"/>
    <property type="evidence" value="ECO:0007669"/>
    <property type="project" value="TreeGrafter"/>
</dbReference>
<dbReference type="OrthoDB" id="25498at2759"/>
<name>A0A0N4UJL6_DRAME</name>
<dbReference type="WBParaSite" id="DME_0000785901-mRNA-1">
    <property type="protein sequence ID" value="DME_0000785901-mRNA-1"/>
    <property type="gene ID" value="DME_0000785901"/>
</dbReference>
<dbReference type="STRING" id="318479.A0A0N4UJL6"/>
<dbReference type="AlphaFoldDB" id="A0A0N4UJL6"/>
<dbReference type="PANTHER" id="PTHR10540:SF6">
    <property type="entry name" value="EUKARYOTIC TRANSLATION INITIATION FACTOR 3 SUBUNIT F"/>
    <property type="match status" value="1"/>
</dbReference>
<dbReference type="InterPro" id="IPR000555">
    <property type="entry name" value="JAMM/MPN+_dom"/>
</dbReference>
<dbReference type="GO" id="GO:0003743">
    <property type="term" value="F:translation initiation factor activity"/>
    <property type="evidence" value="ECO:0007669"/>
    <property type="project" value="TreeGrafter"/>
</dbReference>
<dbReference type="Proteomes" id="UP000274756">
    <property type="component" value="Unassembled WGS sequence"/>
</dbReference>
<dbReference type="Proteomes" id="UP000038040">
    <property type="component" value="Unplaced"/>
</dbReference>
<gene>
    <name evidence="2" type="ORF">DME_LOCUS2010</name>
</gene>
<dbReference type="GO" id="GO:0008237">
    <property type="term" value="F:metallopeptidase activity"/>
    <property type="evidence" value="ECO:0007669"/>
    <property type="project" value="InterPro"/>
</dbReference>
<dbReference type="Gene3D" id="3.40.140.10">
    <property type="entry name" value="Cytidine Deaminase, domain 2"/>
    <property type="match status" value="1"/>
</dbReference>
<dbReference type="SMART" id="SM00232">
    <property type="entry name" value="JAB_MPN"/>
    <property type="match status" value="1"/>
</dbReference>
<dbReference type="InterPro" id="IPR037518">
    <property type="entry name" value="MPN"/>
</dbReference>
<dbReference type="GO" id="GO:0031369">
    <property type="term" value="F:translation initiation factor binding"/>
    <property type="evidence" value="ECO:0007669"/>
    <property type="project" value="TreeGrafter"/>
</dbReference>
<evidence type="ECO:0000313" key="2">
    <source>
        <dbReference type="EMBL" id="VDN52037.1"/>
    </source>
</evidence>
<dbReference type="EMBL" id="UYYG01000041">
    <property type="protein sequence ID" value="VDN52037.1"/>
    <property type="molecule type" value="Genomic_DNA"/>
</dbReference>
<evidence type="ECO:0000313" key="4">
    <source>
        <dbReference type="Proteomes" id="UP000274756"/>
    </source>
</evidence>
<evidence type="ECO:0000313" key="3">
    <source>
        <dbReference type="Proteomes" id="UP000038040"/>
    </source>
</evidence>
<evidence type="ECO:0000313" key="5">
    <source>
        <dbReference type="WBParaSite" id="DME_0000785901-mRNA-1"/>
    </source>
</evidence>
<reference evidence="5" key="1">
    <citation type="submission" date="2017-02" db="UniProtKB">
        <authorList>
            <consortium name="WormBaseParasite"/>
        </authorList>
    </citation>
    <scope>IDENTIFICATION</scope>
</reference>
<sequence>MATTLTVKVHPVVYMTIVYSYERRSNKPGANDKALGTLLGFYEKNAIQVTNCYAIPFSEQKEDTPELDDGFNQSMLQMMKRATPSEQPVGWFYTNADLSAHCLPYHDYYNRLISESSAKKDPPPVVLLTLDTTFSTVEENTRMPVRAYIRTKAGIPGSRDPHCAMFNPLKVEMDAFPGEIVALRLIHSGTTDKQREVRLENGVRHLEKSTGEMVAYLQRLLKYVNEVLQQPELPVDSSMGRRIMDIVTATATHLSEERLENLVKNSLRDYVMISYLSGLTKTQLAIQERLVAL</sequence>
<dbReference type="Pfam" id="PF13012">
    <property type="entry name" value="MitMem_reg"/>
    <property type="match status" value="1"/>
</dbReference>
<dbReference type="PROSITE" id="PS50249">
    <property type="entry name" value="MPN"/>
    <property type="match status" value="1"/>
</dbReference>
<feature type="domain" description="MPN" evidence="1">
    <location>
        <begin position="7"/>
        <end position="154"/>
    </location>
</feature>